<name>F3QN12_9BURK</name>
<feature type="transmembrane region" description="Helical" evidence="7">
    <location>
        <begin position="196"/>
        <end position="218"/>
    </location>
</feature>
<dbReference type="Pfam" id="PF07690">
    <property type="entry name" value="MFS_1"/>
    <property type="match status" value="1"/>
</dbReference>
<comment type="subcellular location">
    <subcellularLocation>
        <location evidence="1">Cell membrane</location>
        <topology evidence="1">Multi-pass membrane protein</topology>
    </subcellularLocation>
</comment>
<accession>F3QN12</accession>
<dbReference type="InterPro" id="IPR011701">
    <property type="entry name" value="MFS"/>
</dbReference>
<evidence type="ECO:0000256" key="6">
    <source>
        <dbReference type="ARBA" id="ARBA00023136"/>
    </source>
</evidence>
<keyword evidence="2" id="KW-0813">Transport</keyword>
<gene>
    <name evidence="9" type="ORF">HMPREF9439_02342</name>
</gene>
<dbReference type="Proteomes" id="UP000005156">
    <property type="component" value="Unassembled WGS sequence"/>
</dbReference>
<dbReference type="PANTHER" id="PTHR43414">
    <property type="entry name" value="MULTIDRUG RESISTANCE PROTEIN MDTG"/>
    <property type="match status" value="1"/>
</dbReference>
<dbReference type="InterPro" id="IPR036259">
    <property type="entry name" value="MFS_trans_sf"/>
</dbReference>
<dbReference type="Gene3D" id="1.20.1250.20">
    <property type="entry name" value="MFS general substrate transporter like domains"/>
    <property type="match status" value="1"/>
</dbReference>
<evidence type="ECO:0000256" key="2">
    <source>
        <dbReference type="ARBA" id="ARBA00022448"/>
    </source>
</evidence>
<keyword evidence="10" id="KW-1185">Reference proteome</keyword>
<dbReference type="PROSITE" id="PS50850">
    <property type="entry name" value="MFS"/>
    <property type="match status" value="1"/>
</dbReference>
<evidence type="ECO:0000313" key="10">
    <source>
        <dbReference type="Proteomes" id="UP000005156"/>
    </source>
</evidence>
<feature type="transmembrane region" description="Helical" evidence="7">
    <location>
        <begin position="34"/>
        <end position="53"/>
    </location>
</feature>
<feature type="transmembrane region" description="Helical" evidence="7">
    <location>
        <begin position="345"/>
        <end position="368"/>
    </location>
</feature>
<evidence type="ECO:0000256" key="4">
    <source>
        <dbReference type="ARBA" id="ARBA00022692"/>
    </source>
</evidence>
<dbReference type="HOGENOM" id="CLU_001265_57_3_4"/>
<dbReference type="PANTHER" id="PTHR43414:SF6">
    <property type="entry name" value="MULTIDRUG RESISTANCE PROTEIN MDTG"/>
    <property type="match status" value="1"/>
</dbReference>
<reference evidence="9 10" key="1">
    <citation type="submission" date="2011-02" db="EMBL/GenBank/DDBJ databases">
        <authorList>
            <person name="Weinstock G."/>
            <person name="Sodergren E."/>
            <person name="Clifton S."/>
            <person name="Fulton L."/>
            <person name="Fulton B."/>
            <person name="Courtney L."/>
            <person name="Fronick C."/>
            <person name="Harrison M."/>
            <person name="Strong C."/>
            <person name="Farmer C."/>
            <person name="Delahaunty K."/>
            <person name="Markovic C."/>
            <person name="Hall O."/>
            <person name="Minx P."/>
            <person name="Tomlinson C."/>
            <person name="Mitreva M."/>
            <person name="Hou S."/>
            <person name="Chen J."/>
            <person name="Wollam A."/>
            <person name="Pepin K.H."/>
            <person name="Johnson M."/>
            <person name="Bhonagiri V."/>
            <person name="Zhang X."/>
            <person name="Suruliraj S."/>
            <person name="Warren W."/>
            <person name="Chinwalla A."/>
            <person name="Mardis E.R."/>
            <person name="Wilson R.K."/>
        </authorList>
    </citation>
    <scope>NUCLEOTIDE SEQUENCE [LARGE SCALE GENOMIC DNA]</scope>
    <source>
        <strain evidence="9 10">YIT 11859</strain>
    </source>
</reference>
<dbReference type="AlphaFoldDB" id="F3QN12"/>
<proteinExistence type="predicted"/>
<dbReference type="GO" id="GO:0005886">
    <property type="term" value="C:plasma membrane"/>
    <property type="evidence" value="ECO:0007669"/>
    <property type="project" value="UniProtKB-SubCell"/>
</dbReference>
<feature type="transmembrane region" description="Helical" evidence="7">
    <location>
        <begin position="120"/>
        <end position="144"/>
    </location>
</feature>
<dbReference type="eggNOG" id="COG2814">
    <property type="taxonomic scope" value="Bacteria"/>
</dbReference>
<evidence type="ECO:0000256" key="5">
    <source>
        <dbReference type="ARBA" id="ARBA00022989"/>
    </source>
</evidence>
<evidence type="ECO:0000256" key="1">
    <source>
        <dbReference type="ARBA" id="ARBA00004651"/>
    </source>
</evidence>
<evidence type="ECO:0000313" key="9">
    <source>
        <dbReference type="EMBL" id="EGG51139.1"/>
    </source>
</evidence>
<dbReference type="GO" id="GO:0022857">
    <property type="term" value="F:transmembrane transporter activity"/>
    <property type="evidence" value="ECO:0007669"/>
    <property type="project" value="InterPro"/>
</dbReference>
<keyword evidence="3" id="KW-1003">Cell membrane</keyword>
<keyword evidence="4 7" id="KW-0812">Transmembrane</keyword>
<dbReference type="SUPFAM" id="SSF103473">
    <property type="entry name" value="MFS general substrate transporter"/>
    <property type="match status" value="1"/>
</dbReference>
<feature type="transmembrane region" description="Helical" evidence="7">
    <location>
        <begin position="86"/>
        <end position="108"/>
    </location>
</feature>
<evidence type="ECO:0000259" key="8">
    <source>
        <dbReference type="PROSITE" id="PS50850"/>
    </source>
</evidence>
<evidence type="ECO:0000256" key="7">
    <source>
        <dbReference type="SAM" id="Phobius"/>
    </source>
</evidence>
<keyword evidence="5 7" id="KW-1133">Transmembrane helix</keyword>
<dbReference type="InterPro" id="IPR020846">
    <property type="entry name" value="MFS_dom"/>
</dbReference>
<protein>
    <submittedName>
        <fullName evidence="9">Transporter, major facilitator family protein</fullName>
    </submittedName>
</protein>
<feature type="transmembrane region" description="Helical" evidence="7">
    <location>
        <begin position="286"/>
        <end position="308"/>
    </location>
</feature>
<feature type="transmembrane region" description="Helical" evidence="7">
    <location>
        <begin position="60"/>
        <end position="80"/>
    </location>
</feature>
<comment type="caution">
    <text evidence="9">The sequence shown here is derived from an EMBL/GenBank/DDBJ whole genome shotgun (WGS) entry which is preliminary data.</text>
</comment>
<feature type="transmembrane region" description="Helical" evidence="7">
    <location>
        <begin position="150"/>
        <end position="168"/>
    </location>
</feature>
<feature type="domain" description="Major facilitator superfamily (MFS) profile" evidence="8">
    <location>
        <begin position="1"/>
        <end position="371"/>
    </location>
</feature>
<keyword evidence="6 7" id="KW-0472">Membrane</keyword>
<feature type="transmembrane region" description="Helical" evidence="7">
    <location>
        <begin position="320"/>
        <end position="339"/>
    </location>
</feature>
<feature type="transmembrane region" description="Helical" evidence="7">
    <location>
        <begin position="262"/>
        <end position="280"/>
    </location>
</feature>
<feature type="transmembrane region" description="Helical" evidence="7">
    <location>
        <begin position="230"/>
        <end position="250"/>
    </location>
</feature>
<evidence type="ECO:0000256" key="3">
    <source>
        <dbReference type="ARBA" id="ARBA00022475"/>
    </source>
</evidence>
<sequence length="371" mass="39551">MDMSFTMITPFLPVYLSSELGAKASEVDMWSGAVFAVTFFVSGLLGPVWGVLADRKSRKLMALRASIGLTISYALCGIVQTPMQLFAARFFQGLCAGLYPALLALLAASIPARKTGLSMGLMQGGMTVGAVVGPFVGGVLADYFGMRESFFVASVALGLISLLIGFCIKEKPRTIKVTSRNWFDWSVIRQPAIFKMLMACAVIHASLFSAQPILPLYIAQLQGSMDNIMMLSGTIFSVCAISIMIASPILGAAGQKFGFLKVLSCSLFFAGLLISAQVLGRTPFEFGVWRFIAGFAIAGLIPLVNSIISTECPPDKKGEVFGFNFLTGHAGMALGPFAAGALSGWFGYQAVIVASGLILFPLIIYLNYGKK</sequence>
<dbReference type="EMBL" id="AFBP01000090">
    <property type="protein sequence ID" value="EGG51139.1"/>
    <property type="molecule type" value="Genomic_DNA"/>
</dbReference>
<organism evidence="9 10">
    <name type="scientific">Parasutterella excrementihominis YIT 11859</name>
    <dbReference type="NCBI Taxonomy" id="762966"/>
    <lineage>
        <taxon>Bacteria</taxon>
        <taxon>Pseudomonadati</taxon>
        <taxon>Pseudomonadota</taxon>
        <taxon>Betaproteobacteria</taxon>
        <taxon>Burkholderiales</taxon>
        <taxon>Sutterellaceae</taxon>
        <taxon>Parasutterella</taxon>
    </lineage>
</organism>